<evidence type="ECO:0000256" key="7">
    <source>
        <dbReference type="ARBA" id="ARBA00022840"/>
    </source>
</evidence>
<dbReference type="PROSITE" id="PS51192">
    <property type="entry name" value="HELICASE_ATP_BIND_1"/>
    <property type="match status" value="1"/>
</dbReference>
<comment type="similarity">
    <text evidence="2">In the central section; belongs to the CRISPR-associated helicase Cas3 family.</text>
</comment>
<feature type="region of interest" description="Disordered" evidence="9">
    <location>
        <begin position="313"/>
        <end position="334"/>
    </location>
</feature>
<feature type="domain" description="HD Cas3-type" evidence="11">
    <location>
        <begin position="19"/>
        <end position="176"/>
    </location>
</feature>
<gene>
    <name evidence="12" type="ORF">FBZ90_101138</name>
</gene>
<dbReference type="CDD" id="cd17930">
    <property type="entry name" value="DEXHc_cas3"/>
    <property type="match status" value="1"/>
</dbReference>
<reference evidence="12 13" key="1">
    <citation type="submission" date="2019-06" db="EMBL/GenBank/DDBJ databases">
        <title>Genomic Encyclopedia of Type Strains, Phase IV (KMG-V): Genome sequencing to study the core and pangenomes of soil and plant-associated prokaryotes.</title>
        <authorList>
            <person name="Whitman W."/>
        </authorList>
    </citation>
    <scope>NUCLEOTIDE SEQUENCE [LARGE SCALE GENOMIC DNA]</scope>
    <source>
        <strain evidence="12 13">BR 11622</strain>
    </source>
</reference>
<comment type="similarity">
    <text evidence="1">In the N-terminal section; belongs to the CRISPR-associated nuclease Cas3-HD family.</text>
</comment>
<dbReference type="SMART" id="SM00487">
    <property type="entry name" value="DEXDc"/>
    <property type="match status" value="1"/>
</dbReference>
<sequence>MPAVPFNGPLLAHSGLRSDGADGEPLIHHLSEVGDRAGGYADVFGMGAAARAMGCLHDLGKADAGFQLYIRGRGSSPDHSTAGAVAALRAYGERWGKLMAFGIAGHHAGLANGAAEGVLTPLVQRLENFREPPGLPDGVDLPDPALVRRSLKPFSAFGQALLARMLFSCLVDADRLATEGFYARLHKQPVERGCATSPATLRDNLENHLAAKMAAVRERGGLTEVDRLRADVLATARDRASLPPGLFSLTVPTGGGKTLTSLAFALDHAMVYGLRRVIHVIPFTSVVEQVADVFREALGDADAVLEHHSAYDPDVGRGAKDGGPVGGGTDDEARDGARKVRLAAENWDRPVVVTTAVQFFESLFSNRPGRCRKLHNIAGSVIVLDEAQTLPVKFLLPCLEVIRELADHYRCSVVLCTATQPAVGRRSDFPRGLENVRELAPDPPTLYRALKRVRVRVETHPLEVEALAGHMAAEPQVLCIVNNRRHALDLFETLRQATGDGATVRLLTTGLCAAHRRRVLAEIRDDLAQGRPIRLVATSLIEAGVDVSFPTVWRAVAGLDSVAQAAGRCNRHGELGIDGGRVVVFMPADHPDHKPPPSLREYVDAAAAFLMGAGDPLSLDTIEAYFREVYWRRDGTGGLDGALVGGRRGVLPAVEERARSLDFPFADIAAAVRLIEDNQVPVIIPYGPERDRVMEQVERLGWGASPGAAGRALQPFLVQIPHRARAELVAWRAAQPIRPDLYGDQFVLLENEDLYDALHGLRWADPTFRRIDSGLF</sequence>
<dbReference type="InterPro" id="IPR054712">
    <property type="entry name" value="Cas3-like_dom"/>
</dbReference>
<dbReference type="Gene3D" id="3.40.50.300">
    <property type="entry name" value="P-loop containing nucleotide triphosphate hydrolases"/>
    <property type="match status" value="2"/>
</dbReference>
<dbReference type="Proteomes" id="UP000315751">
    <property type="component" value="Unassembled WGS sequence"/>
</dbReference>
<accession>A0A560HH82</accession>
<dbReference type="AlphaFoldDB" id="A0A560HH82"/>
<evidence type="ECO:0000256" key="2">
    <source>
        <dbReference type="ARBA" id="ARBA00009046"/>
    </source>
</evidence>
<proteinExistence type="inferred from homology"/>
<feature type="domain" description="Helicase ATP-binding" evidence="10">
    <location>
        <begin position="238"/>
        <end position="438"/>
    </location>
</feature>
<protein>
    <submittedName>
        <fullName evidence="12">CRISPR-associated Cas3 family helicase</fullName>
    </submittedName>
</protein>
<keyword evidence="4" id="KW-0547">Nucleotide-binding</keyword>
<keyword evidence="3" id="KW-0479">Metal-binding</keyword>
<evidence type="ECO:0000259" key="11">
    <source>
        <dbReference type="PROSITE" id="PS51643"/>
    </source>
</evidence>
<dbReference type="InterPro" id="IPR027417">
    <property type="entry name" value="P-loop_NTPase"/>
</dbReference>
<comment type="caution">
    <text evidence="12">The sequence shown here is derived from an EMBL/GenBank/DDBJ whole genome shotgun (WGS) entry which is preliminary data.</text>
</comment>
<evidence type="ECO:0000256" key="1">
    <source>
        <dbReference type="ARBA" id="ARBA00006847"/>
    </source>
</evidence>
<dbReference type="InterPro" id="IPR011545">
    <property type="entry name" value="DEAD/DEAH_box_helicase_dom"/>
</dbReference>
<dbReference type="Gene3D" id="1.10.3210.30">
    <property type="match status" value="1"/>
</dbReference>
<dbReference type="PANTHER" id="PTHR47963">
    <property type="entry name" value="DEAD-BOX ATP-DEPENDENT RNA HELICASE 47, MITOCHONDRIAL"/>
    <property type="match status" value="1"/>
</dbReference>
<evidence type="ECO:0000256" key="5">
    <source>
        <dbReference type="ARBA" id="ARBA00022801"/>
    </source>
</evidence>
<dbReference type="PANTHER" id="PTHR47963:SF9">
    <property type="entry name" value="CRISPR-ASSOCIATED ENDONUCLEASE_HELICASE CAS3"/>
    <property type="match status" value="1"/>
</dbReference>
<dbReference type="EMBL" id="VITR01000001">
    <property type="protein sequence ID" value="TWB45803.1"/>
    <property type="molecule type" value="Genomic_DNA"/>
</dbReference>
<dbReference type="Pfam" id="PF00270">
    <property type="entry name" value="DEAD"/>
    <property type="match status" value="1"/>
</dbReference>
<evidence type="ECO:0000256" key="6">
    <source>
        <dbReference type="ARBA" id="ARBA00022806"/>
    </source>
</evidence>
<dbReference type="CDD" id="cd09641">
    <property type="entry name" value="Cas3''_I"/>
    <property type="match status" value="1"/>
</dbReference>
<organism evidence="12 13">
    <name type="scientific">Nitrospirillum amazonense</name>
    <dbReference type="NCBI Taxonomy" id="28077"/>
    <lineage>
        <taxon>Bacteria</taxon>
        <taxon>Pseudomonadati</taxon>
        <taxon>Pseudomonadota</taxon>
        <taxon>Alphaproteobacteria</taxon>
        <taxon>Rhodospirillales</taxon>
        <taxon>Azospirillaceae</taxon>
        <taxon>Nitrospirillum</taxon>
    </lineage>
</organism>
<dbReference type="GO" id="GO:0003724">
    <property type="term" value="F:RNA helicase activity"/>
    <property type="evidence" value="ECO:0007669"/>
    <property type="project" value="TreeGrafter"/>
</dbReference>
<dbReference type="SUPFAM" id="SSF52540">
    <property type="entry name" value="P-loop containing nucleoside triphosphate hydrolases"/>
    <property type="match status" value="1"/>
</dbReference>
<dbReference type="GO" id="GO:0016787">
    <property type="term" value="F:hydrolase activity"/>
    <property type="evidence" value="ECO:0007669"/>
    <property type="project" value="UniProtKB-KW"/>
</dbReference>
<keyword evidence="13" id="KW-1185">Reference proteome</keyword>
<name>A0A560HH82_9PROT</name>
<keyword evidence="5" id="KW-0378">Hydrolase</keyword>
<dbReference type="NCBIfam" id="TIGR01596">
    <property type="entry name" value="cas3_HD"/>
    <property type="match status" value="1"/>
</dbReference>
<keyword evidence="6" id="KW-0347">Helicase</keyword>
<dbReference type="InterPro" id="IPR006483">
    <property type="entry name" value="CRISPR-assoc_Cas3_HD"/>
</dbReference>
<evidence type="ECO:0000259" key="10">
    <source>
        <dbReference type="PROSITE" id="PS51192"/>
    </source>
</evidence>
<dbReference type="InterPro" id="IPR050547">
    <property type="entry name" value="DEAD_box_RNA_helicases"/>
</dbReference>
<evidence type="ECO:0000256" key="8">
    <source>
        <dbReference type="ARBA" id="ARBA00023118"/>
    </source>
</evidence>
<evidence type="ECO:0000256" key="4">
    <source>
        <dbReference type="ARBA" id="ARBA00022741"/>
    </source>
</evidence>
<evidence type="ECO:0000313" key="13">
    <source>
        <dbReference type="Proteomes" id="UP000315751"/>
    </source>
</evidence>
<dbReference type="InterPro" id="IPR038257">
    <property type="entry name" value="CRISPR-assoc_Cas3_HD_sf"/>
</dbReference>
<dbReference type="GO" id="GO:0005524">
    <property type="term" value="F:ATP binding"/>
    <property type="evidence" value="ECO:0007669"/>
    <property type="project" value="UniProtKB-KW"/>
</dbReference>
<dbReference type="PROSITE" id="PS51643">
    <property type="entry name" value="HD_CAS3"/>
    <property type="match status" value="1"/>
</dbReference>
<evidence type="ECO:0000256" key="3">
    <source>
        <dbReference type="ARBA" id="ARBA00022723"/>
    </source>
</evidence>
<evidence type="ECO:0000256" key="9">
    <source>
        <dbReference type="SAM" id="MobiDB-lite"/>
    </source>
</evidence>
<dbReference type="Pfam" id="PF22590">
    <property type="entry name" value="Cas3-like_C_2"/>
    <property type="match status" value="1"/>
</dbReference>
<dbReference type="GO" id="GO:0046872">
    <property type="term" value="F:metal ion binding"/>
    <property type="evidence" value="ECO:0007669"/>
    <property type="project" value="UniProtKB-KW"/>
</dbReference>
<dbReference type="InterPro" id="IPR014001">
    <property type="entry name" value="Helicase_ATP-bd"/>
</dbReference>
<dbReference type="GO" id="GO:0003723">
    <property type="term" value="F:RNA binding"/>
    <property type="evidence" value="ECO:0007669"/>
    <property type="project" value="TreeGrafter"/>
</dbReference>
<keyword evidence="8" id="KW-0051">Antiviral defense</keyword>
<dbReference type="GO" id="GO:0051607">
    <property type="term" value="P:defense response to virus"/>
    <property type="evidence" value="ECO:0007669"/>
    <property type="project" value="UniProtKB-KW"/>
</dbReference>
<dbReference type="OrthoDB" id="9810236at2"/>
<dbReference type="RefSeq" id="WP_145729017.1">
    <property type="nucleotide sequence ID" value="NZ_VITR01000001.1"/>
</dbReference>
<keyword evidence="7" id="KW-0067">ATP-binding</keyword>
<evidence type="ECO:0000313" key="12">
    <source>
        <dbReference type="EMBL" id="TWB45803.1"/>
    </source>
</evidence>